<dbReference type="Pfam" id="PF13966">
    <property type="entry name" value="zf-RVT"/>
    <property type="match status" value="1"/>
</dbReference>
<proteinExistence type="predicted"/>
<dbReference type="OrthoDB" id="689430at2759"/>
<dbReference type="AlphaFoldDB" id="A0A9Q0C4D9"/>
<evidence type="ECO:0000313" key="2">
    <source>
        <dbReference type="EMBL" id="KAJ1687022.1"/>
    </source>
</evidence>
<comment type="caution">
    <text evidence="2">The sequence shown here is derived from an EMBL/GenBank/DDBJ whole genome shotgun (WGS) entry which is preliminary data.</text>
</comment>
<accession>A0A9Q0C4D9</accession>
<sequence>MIECIMHRIKYCYIYVDLWYKTIGFYQIFSVLQCSLAEVVSSQGSNLSFNRSLQGVLLQEFQALHILIANTQILHSDDQLVWRWDSKGVFSTHSAYNFLTFRGTLITKANMIWKLKVPYKIRIFIWLMSHNRILTKTNLLKKGWHGDSSCVFCGAEKTNDHIFLLCPFAKSIWYWLGDSYNNYTSWHNITDILNFAKQLPKRDRDAFLTIFCALCWSIWKIRNDFIFNNTPLKTMRQTIMIISHLVKFWIGIWKETDKQSAERWLPADWDLIPLQMVALEQMGSATVLGDAGMGLAY</sequence>
<dbReference type="InterPro" id="IPR026960">
    <property type="entry name" value="RVT-Znf"/>
</dbReference>
<keyword evidence="3" id="KW-1185">Reference proteome</keyword>
<dbReference type="Proteomes" id="UP001151287">
    <property type="component" value="Unassembled WGS sequence"/>
</dbReference>
<feature type="domain" description="Reverse transcriptase zinc-binding" evidence="1">
    <location>
        <begin position="90"/>
        <end position="173"/>
    </location>
</feature>
<organism evidence="2 3">
    <name type="scientific">Rhynchospora breviuscula</name>
    <dbReference type="NCBI Taxonomy" id="2022672"/>
    <lineage>
        <taxon>Eukaryota</taxon>
        <taxon>Viridiplantae</taxon>
        <taxon>Streptophyta</taxon>
        <taxon>Embryophyta</taxon>
        <taxon>Tracheophyta</taxon>
        <taxon>Spermatophyta</taxon>
        <taxon>Magnoliopsida</taxon>
        <taxon>Liliopsida</taxon>
        <taxon>Poales</taxon>
        <taxon>Cyperaceae</taxon>
        <taxon>Cyperoideae</taxon>
        <taxon>Rhynchosporeae</taxon>
        <taxon>Rhynchospora</taxon>
    </lineage>
</organism>
<evidence type="ECO:0000259" key="1">
    <source>
        <dbReference type="Pfam" id="PF13966"/>
    </source>
</evidence>
<dbReference type="EMBL" id="JAMQYH010000005">
    <property type="protein sequence ID" value="KAJ1687022.1"/>
    <property type="molecule type" value="Genomic_DNA"/>
</dbReference>
<reference evidence="2" key="1">
    <citation type="journal article" date="2022" name="Cell">
        <title>Repeat-based holocentromeres influence genome architecture and karyotype evolution.</title>
        <authorList>
            <person name="Hofstatter P.G."/>
            <person name="Thangavel G."/>
            <person name="Lux T."/>
            <person name="Neumann P."/>
            <person name="Vondrak T."/>
            <person name="Novak P."/>
            <person name="Zhang M."/>
            <person name="Costa L."/>
            <person name="Castellani M."/>
            <person name="Scott A."/>
            <person name="Toegelov H."/>
            <person name="Fuchs J."/>
            <person name="Mata-Sucre Y."/>
            <person name="Dias Y."/>
            <person name="Vanzela A.L.L."/>
            <person name="Huettel B."/>
            <person name="Almeida C.C.S."/>
            <person name="Simkova H."/>
            <person name="Souza G."/>
            <person name="Pedrosa-Harand A."/>
            <person name="Macas J."/>
            <person name="Mayer K.F.X."/>
            <person name="Houben A."/>
            <person name="Marques A."/>
        </authorList>
    </citation>
    <scope>NUCLEOTIDE SEQUENCE</scope>
    <source>
        <strain evidence="2">RhyBre1mFocal</strain>
    </source>
</reference>
<protein>
    <recommendedName>
        <fullName evidence="1">Reverse transcriptase zinc-binding domain-containing protein</fullName>
    </recommendedName>
</protein>
<gene>
    <name evidence="2" type="ORF">LUZ63_018412</name>
</gene>
<evidence type="ECO:0000313" key="3">
    <source>
        <dbReference type="Proteomes" id="UP001151287"/>
    </source>
</evidence>
<name>A0A9Q0C4D9_9POAL</name>